<name>A0A3Q2PAQ2_FUNHE</name>
<dbReference type="SUPFAM" id="SSF56672">
    <property type="entry name" value="DNA/RNA polymerases"/>
    <property type="match status" value="1"/>
</dbReference>
<evidence type="ECO:0000313" key="2">
    <source>
        <dbReference type="Ensembl" id="ENSFHEP00000009457.1"/>
    </source>
</evidence>
<evidence type="ECO:0000313" key="3">
    <source>
        <dbReference type="Proteomes" id="UP000265000"/>
    </source>
</evidence>
<dbReference type="PANTHER" id="PTHR31635:SF196">
    <property type="entry name" value="REVERSE TRANSCRIPTASE DOMAIN-CONTAINING PROTEIN-RELATED"/>
    <property type="match status" value="1"/>
</dbReference>
<dbReference type="PROSITE" id="PS50878">
    <property type="entry name" value="RT_POL"/>
    <property type="match status" value="1"/>
</dbReference>
<dbReference type="Pfam" id="PF00078">
    <property type="entry name" value="RVT_1"/>
    <property type="match status" value="1"/>
</dbReference>
<sequence>MKIKLGRNCHGLVFGLAFFLFFSVPPLTQLTLQVLENGTPQGSVISPVASLFVIAIEPLAQKIRCHTAIHGINMGSIHHKLLLYADDMLVLLTKPEESVPVLLDCIEDFKLLSGYKVNCDKSEAMPVSGRCPSSLYKNWRFRWSPKSIKYLGIQITSDYNNMVKMNTAPVVFYLLCNIPLHIQYCFFKELNVLILGFLWGKSYHRLSLKKLQASVDRGGFSLPNFKWYFFAKQLRVWLPTFNSSSKPSWSQLESDTNGGESPWATLLGVKTRMHRDHRIITAAKLIWNKVHRAGRWDFIKSSLAPLWNNNKILIGGNWPQWFEVGISCERR</sequence>
<evidence type="ECO:0000259" key="1">
    <source>
        <dbReference type="PROSITE" id="PS50878"/>
    </source>
</evidence>
<feature type="domain" description="Reverse transcriptase" evidence="1">
    <location>
        <begin position="1"/>
        <end position="155"/>
    </location>
</feature>
<dbReference type="InterPro" id="IPR000477">
    <property type="entry name" value="RT_dom"/>
</dbReference>
<dbReference type="PANTHER" id="PTHR31635">
    <property type="entry name" value="REVERSE TRANSCRIPTASE DOMAIN-CONTAINING PROTEIN-RELATED"/>
    <property type="match status" value="1"/>
</dbReference>
<proteinExistence type="predicted"/>
<reference evidence="2" key="1">
    <citation type="submission" date="2025-08" db="UniProtKB">
        <authorList>
            <consortium name="Ensembl"/>
        </authorList>
    </citation>
    <scope>IDENTIFICATION</scope>
</reference>
<dbReference type="AlphaFoldDB" id="A0A3Q2PAQ2"/>
<dbReference type="InterPro" id="IPR043502">
    <property type="entry name" value="DNA/RNA_pol_sf"/>
</dbReference>
<dbReference type="GeneTree" id="ENSGT01150000286925"/>
<organism evidence="2 3">
    <name type="scientific">Fundulus heteroclitus</name>
    <name type="common">Killifish</name>
    <name type="synonym">Mummichog</name>
    <dbReference type="NCBI Taxonomy" id="8078"/>
    <lineage>
        <taxon>Eukaryota</taxon>
        <taxon>Metazoa</taxon>
        <taxon>Chordata</taxon>
        <taxon>Craniata</taxon>
        <taxon>Vertebrata</taxon>
        <taxon>Euteleostomi</taxon>
        <taxon>Actinopterygii</taxon>
        <taxon>Neopterygii</taxon>
        <taxon>Teleostei</taxon>
        <taxon>Neoteleostei</taxon>
        <taxon>Acanthomorphata</taxon>
        <taxon>Ovalentaria</taxon>
        <taxon>Atherinomorphae</taxon>
        <taxon>Cyprinodontiformes</taxon>
        <taxon>Fundulidae</taxon>
        <taxon>Fundulus</taxon>
    </lineage>
</organism>
<dbReference type="Ensembl" id="ENSFHET00000000446.1">
    <property type="protein sequence ID" value="ENSFHEP00000009457.1"/>
    <property type="gene ID" value="ENSFHEG00000010702.1"/>
</dbReference>
<dbReference type="STRING" id="8078.ENSFHEP00000009457"/>
<keyword evidence="3" id="KW-1185">Reference proteome</keyword>
<reference evidence="2" key="2">
    <citation type="submission" date="2025-09" db="UniProtKB">
        <authorList>
            <consortium name="Ensembl"/>
        </authorList>
    </citation>
    <scope>IDENTIFICATION</scope>
</reference>
<accession>A0A3Q2PAQ2</accession>
<protein>
    <recommendedName>
        <fullName evidence="1">Reverse transcriptase domain-containing protein</fullName>
    </recommendedName>
</protein>
<dbReference type="Proteomes" id="UP000265000">
    <property type="component" value="Unplaced"/>
</dbReference>